<dbReference type="InterPro" id="IPR017850">
    <property type="entry name" value="Alkaline_phosphatase_core_sf"/>
</dbReference>
<dbReference type="SUPFAM" id="SSF49785">
    <property type="entry name" value="Galactose-binding domain-like"/>
    <property type="match status" value="1"/>
</dbReference>
<dbReference type="Proteomes" id="UP000187735">
    <property type="component" value="Chromosome"/>
</dbReference>
<dbReference type="AlphaFoldDB" id="A0A1P8WMD7"/>
<accession>A0A1P8WMD7</accession>
<keyword evidence="2" id="KW-0479">Metal-binding</keyword>
<dbReference type="InterPro" id="IPR000917">
    <property type="entry name" value="Sulfatase_N"/>
</dbReference>
<comment type="similarity">
    <text evidence="1">Belongs to the sulfatase family.</text>
</comment>
<dbReference type="InterPro" id="IPR050738">
    <property type="entry name" value="Sulfatase"/>
</dbReference>
<evidence type="ECO:0000256" key="3">
    <source>
        <dbReference type="ARBA" id="ARBA00022801"/>
    </source>
</evidence>
<dbReference type="PANTHER" id="PTHR42693">
    <property type="entry name" value="ARYLSULFATASE FAMILY MEMBER"/>
    <property type="match status" value="1"/>
</dbReference>
<dbReference type="PANTHER" id="PTHR42693:SF53">
    <property type="entry name" value="ENDO-4-O-SULFATASE"/>
    <property type="match status" value="1"/>
</dbReference>
<evidence type="ECO:0000313" key="7">
    <source>
        <dbReference type="Proteomes" id="UP000187735"/>
    </source>
</evidence>
<dbReference type="STRING" id="1891926.Fuma_04876"/>
<dbReference type="GO" id="GO:0046872">
    <property type="term" value="F:metal ion binding"/>
    <property type="evidence" value="ECO:0007669"/>
    <property type="project" value="UniProtKB-KW"/>
</dbReference>
<sequence>MKLNSSYARSSEFTSGRLQLPRRSQFAGRCRGLVVVVWLMLASMSANAQKPNVLVILTDDQGWGDLSLNGNTNLSTPNIDQLAADGASFERFYVCPVCSPTRAEFLTGRYHPRGGVYSTSAGGERLDLDEVTIGDTFKAGGYRTAAFGKWHNGMQYPYHPNGRGFDEFYGFCSGHWGNYWNPMLEHNGEIVKGNGFIIDDLTDHAIDFMKADSEEPFFVYLPYNTPHSPMQVPDRWWNKFKDAELKLHNREPKKEDVPHIRAALAMCENVDWNVGRLLKILDETGKADNTIVVYFCDNGPNGVRWNGGMKGRKGSTDEGGVRSPCLIRWPIIIPRGQRVRINGAAIDLYPTLANMAGLKRVNGKPLDGIDLSMAIYGHHRGNDDRIIVSHWRNRVSAKSGRFRMDTDGKLFDIHADGGQTKNVSSQHPTTAAQLKTAIKDYRANVLAGYDDDQRPFVIAHPDYPVTQIPARDGKAHGGIKRSNRFPNSSFFTNWTNTDDSITWDAEVLADGNYEVEIYYTCPAGDEGSEIELSFNDSKLRGTVAKAHPSKLVGAAEDRVERAESYEQNWTSIKLGKIAFDAGQGTLTLKAVKVPGKTVMDFRLLMLRHKKD</sequence>
<keyword evidence="4" id="KW-0106">Calcium</keyword>
<dbReference type="InterPro" id="IPR008979">
    <property type="entry name" value="Galactose-bd-like_sf"/>
</dbReference>
<dbReference type="Gene3D" id="3.40.720.10">
    <property type="entry name" value="Alkaline Phosphatase, subunit A"/>
    <property type="match status" value="1"/>
</dbReference>
<proteinExistence type="inferred from homology"/>
<dbReference type="GO" id="GO:0004065">
    <property type="term" value="F:arylsulfatase activity"/>
    <property type="evidence" value="ECO:0007669"/>
    <property type="project" value="UniProtKB-EC"/>
</dbReference>
<dbReference type="Pfam" id="PF00884">
    <property type="entry name" value="Sulfatase"/>
    <property type="match status" value="1"/>
</dbReference>
<gene>
    <name evidence="6" type="primary">atsA_33</name>
    <name evidence="6" type="ORF">Fuma_04876</name>
</gene>
<dbReference type="PROSITE" id="PS00523">
    <property type="entry name" value="SULFATASE_1"/>
    <property type="match status" value="1"/>
</dbReference>
<evidence type="ECO:0000256" key="1">
    <source>
        <dbReference type="ARBA" id="ARBA00008779"/>
    </source>
</evidence>
<protein>
    <submittedName>
        <fullName evidence="6">Arylsulfatase</fullName>
        <ecNumber evidence="6">3.1.6.1</ecNumber>
    </submittedName>
</protein>
<evidence type="ECO:0000256" key="2">
    <source>
        <dbReference type="ARBA" id="ARBA00022723"/>
    </source>
</evidence>
<evidence type="ECO:0000259" key="5">
    <source>
        <dbReference type="Pfam" id="PF00884"/>
    </source>
</evidence>
<dbReference type="EMBL" id="CP017641">
    <property type="protein sequence ID" value="APZ95220.1"/>
    <property type="molecule type" value="Genomic_DNA"/>
</dbReference>
<keyword evidence="7" id="KW-1185">Reference proteome</keyword>
<dbReference type="OrthoDB" id="9783154at2"/>
<reference evidence="6 7" key="1">
    <citation type="journal article" date="2016" name="Front. Microbiol.">
        <title>Fuerstia marisgermanicae gen. nov., sp. nov., an Unusual Member of the Phylum Planctomycetes from the German Wadden Sea.</title>
        <authorList>
            <person name="Kohn T."/>
            <person name="Heuer A."/>
            <person name="Jogler M."/>
            <person name="Vollmers J."/>
            <person name="Boedeker C."/>
            <person name="Bunk B."/>
            <person name="Rast P."/>
            <person name="Borchert D."/>
            <person name="Glockner I."/>
            <person name="Freese H.M."/>
            <person name="Klenk H.P."/>
            <person name="Overmann J."/>
            <person name="Kaster A.K."/>
            <person name="Rohde M."/>
            <person name="Wiegand S."/>
            <person name="Jogler C."/>
        </authorList>
    </citation>
    <scope>NUCLEOTIDE SEQUENCE [LARGE SCALE GENOMIC DNA]</scope>
    <source>
        <strain evidence="6 7">NH11</strain>
    </source>
</reference>
<organism evidence="6 7">
    <name type="scientific">Fuerstiella marisgermanici</name>
    <dbReference type="NCBI Taxonomy" id="1891926"/>
    <lineage>
        <taxon>Bacteria</taxon>
        <taxon>Pseudomonadati</taxon>
        <taxon>Planctomycetota</taxon>
        <taxon>Planctomycetia</taxon>
        <taxon>Planctomycetales</taxon>
        <taxon>Planctomycetaceae</taxon>
        <taxon>Fuerstiella</taxon>
    </lineage>
</organism>
<evidence type="ECO:0000256" key="4">
    <source>
        <dbReference type="ARBA" id="ARBA00022837"/>
    </source>
</evidence>
<dbReference type="EC" id="3.1.6.1" evidence="6"/>
<keyword evidence="3 6" id="KW-0378">Hydrolase</keyword>
<feature type="domain" description="Sulfatase N-terminal" evidence="5">
    <location>
        <begin position="51"/>
        <end position="357"/>
    </location>
</feature>
<dbReference type="InterPro" id="IPR024607">
    <property type="entry name" value="Sulfatase_CS"/>
</dbReference>
<evidence type="ECO:0000313" key="6">
    <source>
        <dbReference type="EMBL" id="APZ95220.1"/>
    </source>
</evidence>
<dbReference type="SUPFAM" id="SSF53649">
    <property type="entry name" value="Alkaline phosphatase-like"/>
    <property type="match status" value="1"/>
</dbReference>
<name>A0A1P8WMD7_9PLAN</name>
<dbReference type="KEGG" id="fmr:Fuma_04876"/>
<dbReference type="CDD" id="cd16146">
    <property type="entry name" value="ARS_like"/>
    <property type="match status" value="1"/>
</dbReference>
<dbReference type="Gene3D" id="2.60.120.260">
    <property type="entry name" value="Galactose-binding domain-like"/>
    <property type="match status" value="1"/>
</dbReference>